<feature type="non-terminal residue" evidence="1">
    <location>
        <position position="1"/>
    </location>
</feature>
<comment type="caution">
    <text evidence="1">The sequence shown here is derived from an EMBL/GenBank/DDBJ whole genome shotgun (WGS) entry which is preliminary data.</text>
</comment>
<dbReference type="AlphaFoldDB" id="A0A812J189"/>
<proteinExistence type="predicted"/>
<keyword evidence="2" id="KW-1185">Reference proteome</keyword>
<dbReference type="Proteomes" id="UP000649617">
    <property type="component" value="Unassembled WGS sequence"/>
</dbReference>
<sequence length="127" mass="13939">PGVGKHILMDVSGSMSGILGKVRTKLGAECKNVQVAEAQDSSFTRRARMGGRLLDLLRSLPNYSMLIIVSDFQDGAEERFCADILDEARSKHVVIVLESVERYPQPCLHEVAKDTGGHSSVGRIMRK</sequence>
<protein>
    <submittedName>
        <fullName evidence="1">Uncharacterized protein</fullName>
    </submittedName>
</protein>
<gene>
    <name evidence="1" type="ORF">SPIL2461_LOCUS1560</name>
</gene>
<evidence type="ECO:0000313" key="2">
    <source>
        <dbReference type="Proteomes" id="UP000649617"/>
    </source>
</evidence>
<name>A0A812J189_SYMPI</name>
<evidence type="ECO:0000313" key="1">
    <source>
        <dbReference type="EMBL" id="CAE7193151.1"/>
    </source>
</evidence>
<accession>A0A812J189</accession>
<organism evidence="1 2">
    <name type="scientific">Symbiodinium pilosum</name>
    <name type="common">Dinoflagellate</name>
    <dbReference type="NCBI Taxonomy" id="2952"/>
    <lineage>
        <taxon>Eukaryota</taxon>
        <taxon>Sar</taxon>
        <taxon>Alveolata</taxon>
        <taxon>Dinophyceae</taxon>
        <taxon>Suessiales</taxon>
        <taxon>Symbiodiniaceae</taxon>
        <taxon>Symbiodinium</taxon>
    </lineage>
</organism>
<reference evidence="1" key="1">
    <citation type="submission" date="2021-02" db="EMBL/GenBank/DDBJ databases">
        <authorList>
            <person name="Dougan E. K."/>
            <person name="Rhodes N."/>
            <person name="Thang M."/>
            <person name="Chan C."/>
        </authorList>
    </citation>
    <scope>NUCLEOTIDE SEQUENCE</scope>
</reference>
<dbReference type="EMBL" id="CAJNIZ010001526">
    <property type="protein sequence ID" value="CAE7193151.1"/>
    <property type="molecule type" value="Genomic_DNA"/>
</dbReference>